<gene>
    <name evidence="2" type="ORF">OM076_05495</name>
</gene>
<dbReference type="EMBL" id="JAPDOD010000003">
    <property type="protein sequence ID" value="MDA0159707.1"/>
    <property type="molecule type" value="Genomic_DNA"/>
</dbReference>
<keyword evidence="2" id="KW-0489">Methyltransferase</keyword>
<comment type="caution">
    <text evidence="2">The sequence shown here is derived from an EMBL/GenBank/DDBJ whole genome shotgun (WGS) entry which is preliminary data.</text>
</comment>
<name>A0A9X3S067_9ACTN</name>
<accession>A0A9X3S067</accession>
<dbReference type="Proteomes" id="UP001149140">
    <property type="component" value="Unassembled WGS sequence"/>
</dbReference>
<dbReference type="InterPro" id="IPR029063">
    <property type="entry name" value="SAM-dependent_MTases_sf"/>
</dbReference>
<dbReference type="CDD" id="cd02440">
    <property type="entry name" value="AdoMet_MTases"/>
    <property type="match status" value="1"/>
</dbReference>
<dbReference type="SUPFAM" id="SSF53335">
    <property type="entry name" value="S-adenosyl-L-methionine-dependent methyltransferases"/>
    <property type="match status" value="1"/>
</dbReference>
<dbReference type="InterPro" id="IPR041698">
    <property type="entry name" value="Methyltransf_25"/>
</dbReference>
<reference evidence="2" key="1">
    <citation type="submission" date="2022-10" db="EMBL/GenBank/DDBJ databases">
        <title>The WGS of Solirubrobacter ginsenosidimutans DSM 21036.</title>
        <authorList>
            <person name="Jiang Z."/>
        </authorList>
    </citation>
    <scope>NUCLEOTIDE SEQUENCE</scope>
    <source>
        <strain evidence="2">DSM 21036</strain>
    </source>
</reference>
<dbReference type="AlphaFoldDB" id="A0A9X3S067"/>
<dbReference type="Pfam" id="PF13649">
    <property type="entry name" value="Methyltransf_25"/>
    <property type="match status" value="1"/>
</dbReference>
<dbReference type="Gene3D" id="3.40.50.150">
    <property type="entry name" value="Vaccinia Virus protein VP39"/>
    <property type="match status" value="1"/>
</dbReference>
<feature type="domain" description="Methyltransferase" evidence="1">
    <location>
        <begin position="37"/>
        <end position="129"/>
    </location>
</feature>
<keyword evidence="2" id="KW-0808">Transferase</keyword>
<evidence type="ECO:0000313" key="2">
    <source>
        <dbReference type="EMBL" id="MDA0159707.1"/>
    </source>
</evidence>
<evidence type="ECO:0000259" key="1">
    <source>
        <dbReference type="Pfam" id="PF13649"/>
    </source>
</evidence>
<keyword evidence="3" id="KW-1185">Reference proteome</keyword>
<proteinExistence type="predicted"/>
<dbReference type="PANTHER" id="PTHR43591:SF24">
    <property type="entry name" value="2-METHOXY-6-POLYPRENYL-1,4-BENZOQUINOL METHYLASE, MITOCHONDRIAL"/>
    <property type="match status" value="1"/>
</dbReference>
<dbReference type="GO" id="GO:0032259">
    <property type="term" value="P:methylation"/>
    <property type="evidence" value="ECO:0007669"/>
    <property type="project" value="UniProtKB-KW"/>
</dbReference>
<protein>
    <submittedName>
        <fullName evidence="2">Methyltransferase domain-containing protein</fullName>
    </submittedName>
</protein>
<dbReference type="PANTHER" id="PTHR43591">
    <property type="entry name" value="METHYLTRANSFERASE"/>
    <property type="match status" value="1"/>
</dbReference>
<dbReference type="RefSeq" id="WP_270038477.1">
    <property type="nucleotide sequence ID" value="NZ_JAPDOD010000003.1"/>
</dbReference>
<organism evidence="2 3">
    <name type="scientific">Solirubrobacter ginsenosidimutans</name>
    <dbReference type="NCBI Taxonomy" id="490573"/>
    <lineage>
        <taxon>Bacteria</taxon>
        <taxon>Bacillati</taxon>
        <taxon>Actinomycetota</taxon>
        <taxon>Thermoleophilia</taxon>
        <taxon>Solirubrobacterales</taxon>
        <taxon>Solirubrobacteraceae</taxon>
        <taxon>Solirubrobacter</taxon>
    </lineage>
</organism>
<sequence length="248" mass="27016">MSTVWAQGDYHRFATELIWHFGPELVADTGIERGMKVLDVAAGTGNVALRAAETGALVTATDITPEQLAIGRREAEARGLDIEWVEADAQALPFDDDAFDVVTSAAGAIFAPDHQAVARELRRVTRPRGTIGMINFTPEGLAADFFTIFAPYVPAGPSPTLWGSEPYVRQLFGGCELDLVRRDYVERVAGGPQGFADFYRETFGPAAAITDPQFARDLLAFAERADEGESDAELRFEYLRLLAHLPPA</sequence>
<evidence type="ECO:0000313" key="3">
    <source>
        <dbReference type="Proteomes" id="UP001149140"/>
    </source>
</evidence>
<dbReference type="GO" id="GO:0008168">
    <property type="term" value="F:methyltransferase activity"/>
    <property type="evidence" value="ECO:0007669"/>
    <property type="project" value="UniProtKB-KW"/>
</dbReference>